<keyword evidence="2" id="KW-1185">Reference proteome</keyword>
<name>C7MGV5_BRAFD</name>
<organism evidence="1 2">
    <name type="scientific">Brachybacterium faecium (strain ATCC 43885 / DSM 4810 / JCM 11609 / LMG 19847 / NBRC 14762 / NCIMB 9860 / 6-10)</name>
    <dbReference type="NCBI Taxonomy" id="446465"/>
    <lineage>
        <taxon>Bacteria</taxon>
        <taxon>Bacillati</taxon>
        <taxon>Actinomycetota</taxon>
        <taxon>Actinomycetes</taxon>
        <taxon>Micrococcales</taxon>
        <taxon>Dermabacteraceae</taxon>
        <taxon>Brachybacterium</taxon>
    </lineage>
</organism>
<evidence type="ECO:0000313" key="1">
    <source>
        <dbReference type="EMBL" id="ACU84296.1"/>
    </source>
</evidence>
<dbReference type="HOGENOM" id="CLU_2582771_0_0_11"/>
<evidence type="ECO:0008006" key="3">
    <source>
        <dbReference type="Google" id="ProtNLM"/>
    </source>
</evidence>
<reference evidence="1 2" key="1">
    <citation type="journal article" date="2009" name="Stand. Genomic Sci.">
        <title>Complete genome sequence of Brachybacterium faecium type strain (Schefferle 6-10).</title>
        <authorList>
            <person name="Lapidus A."/>
            <person name="Pukall R."/>
            <person name="Labuttii K."/>
            <person name="Copeland A."/>
            <person name="Del Rio T.G."/>
            <person name="Nolan M."/>
            <person name="Chen F."/>
            <person name="Lucas S."/>
            <person name="Tice H."/>
            <person name="Cheng J.F."/>
            <person name="Bruce D."/>
            <person name="Goodwin L."/>
            <person name="Pitluck S."/>
            <person name="Rohde M."/>
            <person name="Goker M."/>
            <person name="Pati A."/>
            <person name="Ivanova N."/>
            <person name="Mavrommatis K."/>
            <person name="Chen A."/>
            <person name="Palaniappan K."/>
            <person name="D'haeseleer P."/>
            <person name="Chain P."/>
            <person name="Bristow J."/>
            <person name="Eisen J.A."/>
            <person name="Markowitz V."/>
            <person name="Hugenholtz P."/>
            <person name="Kyrpides N.C."/>
            <person name="Klenk H.P."/>
        </authorList>
    </citation>
    <scope>NUCLEOTIDE SEQUENCE [LARGE SCALE GENOMIC DNA]</scope>
    <source>
        <strain evidence="2">ATCC 43885 / DSM 4810 / JCM 11609 / LMG 19847 / NBRC 14762 / NCIMB 9860 / 6-10</strain>
    </source>
</reference>
<evidence type="ECO:0000313" key="2">
    <source>
        <dbReference type="Proteomes" id="UP000001919"/>
    </source>
</evidence>
<dbReference type="eggNOG" id="COG0254">
    <property type="taxonomic scope" value="Bacteria"/>
</dbReference>
<dbReference type="STRING" id="446465.Bfae_04230"/>
<dbReference type="AlphaFoldDB" id="C7MGV5"/>
<dbReference type="EMBL" id="CP001643">
    <property type="protein sequence ID" value="ACU84296.1"/>
    <property type="molecule type" value="Genomic_DNA"/>
</dbReference>
<dbReference type="Proteomes" id="UP000001919">
    <property type="component" value="Chromosome"/>
</dbReference>
<dbReference type="OrthoDB" id="4794497at2"/>
<accession>C7MGV5</accession>
<dbReference type="PATRIC" id="fig|446465.5.peg.419"/>
<protein>
    <recommendedName>
        <fullName evidence="3">50S ribosomal protein L31</fullName>
    </recommendedName>
</protein>
<proteinExistence type="predicted"/>
<sequence length="80" mass="8902">MQYNDSNTTHRQQPHLVVFRDQSAGLRFLTRSTRTSEHTTTWEDGNIYPVIEVDLSSAAHLAKARGDAADRHPELAGLAA</sequence>
<dbReference type="KEGG" id="bfa:Bfae_04230"/>
<gene>
    <name evidence="1" type="ordered locus">Bfae_04230</name>
</gene>